<dbReference type="KEGG" id="bpg:Bathy08g03120"/>
<dbReference type="AlphaFoldDB" id="K8EIG6"/>
<dbReference type="EMBL" id="FO082271">
    <property type="protein sequence ID" value="CCO17952.1"/>
    <property type="molecule type" value="Genomic_DNA"/>
</dbReference>
<dbReference type="SUPFAM" id="SSF54236">
    <property type="entry name" value="Ubiquitin-like"/>
    <property type="match status" value="1"/>
</dbReference>
<gene>
    <name evidence="2" type="ORF">Bathy08g03120</name>
</gene>
<name>K8EIG6_9CHLO</name>
<reference evidence="2 3" key="1">
    <citation type="submission" date="2011-10" db="EMBL/GenBank/DDBJ databases">
        <authorList>
            <person name="Genoscope - CEA"/>
        </authorList>
    </citation>
    <scope>NUCLEOTIDE SEQUENCE [LARGE SCALE GENOMIC DNA]</scope>
    <source>
        <strain evidence="2 3">RCC 1105</strain>
    </source>
</reference>
<dbReference type="RefSeq" id="XP_007511831.1">
    <property type="nucleotide sequence ID" value="XM_007511769.1"/>
</dbReference>
<feature type="region of interest" description="Disordered" evidence="1">
    <location>
        <begin position="212"/>
        <end position="232"/>
    </location>
</feature>
<evidence type="ECO:0008006" key="4">
    <source>
        <dbReference type="Google" id="ProtNLM"/>
    </source>
</evidence>
<keyword evidence="3" id="KW-1185">Reference proteome</keyword>
<feature type="compositionally biased region" description="Basic residues" evidence="1">
    <location>
        <begin position="21"/>
        <end position="35"/>
    </location>
</feature>
<evidence type="ECO:0000313" key="3">
    <source>
        <dbReference type="Proteomes" id="UP000198341"/>
    </source>
</evidence>
<dbReference type="CDD" id="cd17039">
    <property type="entry name" value="Ubl_ubiquitin_like"/>
    <property type="match status" value="1"/>
</dbReference>
<protein>
    <recommendedName>
        <fullName evidence="4">Ubiquitin-like domain-containing protein</fullName>
    </recommendedName>
</protein>
<feature type="compositionally biased region" description="Basic and acidic residues" evidence="1">
    <location>
        <begin position="212"/>
        <end position="225"/>
    </location>
</feature>
<dbReference type="Proteomes" id="UP000198341">
    <property type="component" value="Chromosome 8"/>
</dbReference>
<accession>K8EIG6</accession>
<proteinExistence type="predicted"/>
<evidence type="ECO:0000256" key="1">
    <source>
        <dbReference type="SAM" id="MobiDB-lite"/>
    </source>
</evidence>
<organism evidence="2 3">
    <name type="scientific">Bathycoccus prasinos</name>
    <dbReference type="NCBI Taxonomy" id="41875"/>
    <lineage>
        <taxon>Eukaryota</taxon>
        <taxon>Viridiplantae</taxon>
        <taxon>Chlorophyta</taxon>
        <taxon>Mamiellophyceae</taxon>
        <taxon>Mamiellales</taxon>
        <taxon>Bathycoccaceae</taxon>
        <taxon>Bathycoccus</taxon>
    </lineage>
</organism>
<feature type="region of interest" description="Disordered" evidence="1">
    <location>
        <begin position="1"/>
        <end position="53"/>
    </location>
</feature>
<dbReference type="OrthoDB" id="10412219at2759"/>
<dbReference type="GeneID" id="19014291"/>
<evidence type="ECO:0000313" key="2">
    <source>
        <dbReference type="EMBL" id="CCO17952.1"/>
    </source>
</evidence>
<sequence length="246" mass="28396">MTMMREANGNNTRGNAAKTTKGGKKTGKTSKKKQPHQPFKENETPGQNGKFTRGMVRNIQNMRDDHDKATIEWFETMEEFANEEVEKEWSKEVFIDHSDAFKDLPDREKIRIQRIKKRSDPNVAPDEPVPLRLRPWDAHPKDAEKVTVQYTYRNALGTVGECKNEIAKQLDVPIGSVELINAGRRLGRDDATFHDLHILAGYVVYFRVNSRKEESERKKKEKMDDPEAPTSEGVACWQHYKIIEKD</sequence>
<dbReference type="InterPro" id="IPR029071">
    <property type="entry name" value="Ubiquitin-like_domsf"/>
</dbReference>